<feature type="region of interest" description="Disordered" evidence="8">
    <location>
        <begin position="1"/>
        <end position="62"/>
    </location>
</feature>
<dbReference type="PROSITE" id="PS50280">
    <property type="entry name" value="SET"/>
    <property type="match status" value="1"/>
</dbReference>
<evidence type="ECO:0000256" key="4">
    <source>
        <dbReference type="ARBA" id="ARBA00022691"/>
    </source>
</evidence>
<evidence type="ECO:0000256" key="8">
    <source>
        <dbReference type="SAM" id="MobiDB-lite"/>
    </source>
</evidence>
<keyword evidence="11" id="KW-1185">Reference proteome</keyword>
<evidence type="ECO:0000256" key="2">
    <source>
        <dbReference type="ARBA" id="ARBA00022603"/>
    </source>
</evidence>
<evidence type="ECO:0000256" key="6">
    <source>
        <dbReference type="ARBA" id="ARBA00023163"/>
    </source>
</evidence>
<protein>
    <recommendedName>
        <fullName evidence="9">SET domain-containing protein</fullName>
    </recommendedName>
</protein>
<dbReference type="SMART" id="SM00317">
    <property type="entry name" value="SET"/>
    <property type="match status" value="1"/>
</dbReference>
<comment type="caution">
    <text evidence="10">The sequence shown here is derived from an EMBL/GenBank/DDBJ whole genome shotgun (WGS) entry which is preliminary data.</text>
</comment>
<dbReference type="SUPFAM" id="SSF82199">
    <property type="entry name" value="SET domain"/>
    <property type="match status" value="1"/>
</dbReference>
<evidence type="ECO:0000256" key="3">
    <source>
        <dbReference type="ARBA" id="ARBA00022679"/>
    </source>
</evidence>
<keyword evidence="4" id="KW-0949">S-adenosyl-L-methionine</keyword>
<evidence type="ECO:0000259" key="9">
    <source>
        <dbReference type="PROSITE" id="PS50280"/>
    </source>
</evidence>
<feature type="compositionally biased region" description="Basic residues" evidence="8">
    <location>
        <begin position="1"/>
        <end position="11"/>
    </location>
</feature>
<name>A0A7J5ZQ17_AMEME</name>
<organism evidence="10 11">
    <name type="scientific">Ameiurus melas</name>
    <name type="common">Black bullhead</name>
    <name type="synonym">Silurus melas</name>
    <dbReference type="NCBI Taxonomy" id="219545"/>
    <lineage>
        <taxon>Eukaryota</taxon>
        <taxon>Metazoa</taxon>
        <taxon>Chordata</taxon>
        <taxon>Craniata</taxon>
        <taxon>Vertebrata</taxon>
        <taxon>Euteleostomi</taxon>
        <taxon>Actinopterygii</taxon>
        <taxon>Neopterygii</taxon>
        <taxon>Teleostei</taxon>
        <taxon>Ostariophysi</taxon>
        <taxon>Siluriformes</taxon>
        <taxon>Ictaluridae</taxon>
        <taxon>Ameiurus</taxon>
    </lineage>
</organism>
<evidence type="ECO:0000256" key="1">
    <source>
        <dbReference type="ARBA" id="ARBA00004123"/>
    </source>
</evidence>
<evidence type="ECO:0000256" key="7">
    <source>
        <dbReference type="ARBA" id="ARBA00023242"/>
    </source>
</evidence>
<proteinExistence type="predicted"/>
<feature type="domain" description="SET" evidence="9">
    <location>
        <begin position="113"/>
        <end position="227"/>
    </location>
</feature>
<dbReference type="EMBL" id="JAAGNN010000025">
    <property type="protein sequence ID" value="KAF4072685.1"/>
    <property type="molecule type" value="Genomic_DNA"/>
</dbReference>
<dbReference type="GO" id="GO:0010468">
    <property type="term" value="P:regulation of gene expression"/>
    <property type="evidence" value="ECO:0007669"/>
    <property type="project" value="TreeGrafter"/>
</dbReference>
<dbReference type="InterPro" id="IPR001214">
    <property type="entry name" value="SET_dom"/>
</dbReference>
<dbReference type="GO" id="GO:0005634">
    <property type="term" value="C:nucleus"/>
    <property type="evidence" value="ECO:0007669"/>
    <property type="project" value="UniProtKB-SubCell"/>
</dbReference>
<keyword evidence="6" id="KW-0804">Transcription</keyword>
<dbReference type="Gene3D" id="2.170.270.10">
    <property type="entry name" value="SET domain"/>
    <property type="match status" value="1"/>
</dbReference>
<evidence type="ECO:0000313" key="10">
    <source>
        <dbReference type="EMBL" id="KAF4072685.1"/>
    </source>
</evidence>
<keyword evidence="7" id="KW-0539">Nucleus</keyword>
<keyword evidence="5" id="KW-0805">Transcription regulation</keyword>
<evidence type="ECO:0000256" key="5">
    <source>
        <dbReference type="ARBA" id="ARBA00023015"/>
    </source>
</evidence>
<dbReference type="InterPro" id="IPR044417">
    <property type="entry name" value="PRDM7_9_PR-SET"/>
</dbReference>
<sequence>MKPGGTRRRSLRNSPCTPGPSHSQLCKVVKTEETSDETRQSSGGDVDSAGRENGGFRKKAIKKEEPEDEDYFYCEHCRTFFTSECSVHGPAVFVPDTPVPTGVADRAVQTLPPGLEVQTSGIPHAGLGVFNKGETIPIGVHFGPYEGDLVNKEEAVNSGYSWVIHTSKPSDEYIDAKREMHANWMRYVNCARSDDEQNLVAFQYRAAILYRSCRPITPGQELLLSYDEKYAKALGIAFDDIYDKKRSANGNVLFATPSAQCV</sequence>
<dbReference type="PANTHER" id="PTHR16515">
    <property type="entry name" value="PR DOMAIN ZINC FINGER PROTEIN"/>
    <property type="match status" value="1"/>
</dbReference>
<dbReference type="InterPro" id="IPR050331">
    <property type="entry name" value="Zinc_finger"/>
</dbReference>
<keyword evidence="2" id="KW-0489">Methyltransferase</keyword>
<accession>A0A7J5ZQ17</accession>
<feature type="compositionally biased region" description="Polar residues" evidence="8">
    <location>
        <begin position="12"/>
        <end position="24"/>
    </location>
</feature>
<evidence type="ECO:0000313" key="11">
    <source>
        <dbReference type="Proteomes" id="UP000593565"/>
    </source>
</evidence>
<feature type="compositionally biased region" description="Basic and acidic residues" evidence="8">
    <location>
        <begin position="29"/>
        <end position="39"/>
    </location>
</feature>
<dbReference type="GO" id="GO:0032259">
    <property type="term" value="P:methylation"/>
    <property type="evidence" value="ECO:0007669"/>
    <property type="project" value="UniProtKB-KW"/>
</dbReference>
<dbReference type="Pfam" id="PF21549">
    <property type="entry name" value="PRDM2_PR"/>
    <property type="match status" value="1"/>
</dbReference>
<dbReference type="PANTHER" id="PTHR16515:SF45">
    <property type="entry name" value="HISTONE-LYSINE N-METHYLTRANSFERASE PRDM9"/>
    <property type="match status" value="1"/>
</dbReference>
<gene>
    <name evidence="10" type="ORF">AMELA_G00265720</name>
</gene>
<dbReference type="Proteomes" id="UP000593565">
    <property type="component" value="Unassembled WGS sequence"/>
</dbReference>
<comment type="subcellular location">
    <subcellularLocation>
        <location evidence="1">Nucleus</location>
    </subcellularLocation>
</comment>
<dbReference type="CDD" id="cd19193">
    <property type="entry name" value="PR-SET_PRDM7_9"/>
    <property type="match status" value="1"/>
</dbReference>
<dbReference type="GO" id="GO:0042054">
    <property type="term" value="F:histone methyltransferase activity"/>
    <property type="evidence" value="ECO:0007669"/>
    <property type="project" value="InterPro"/>
</dbReference>
<dbReference type="AlphaFoldDB" id="A0A7J5ZQ17"/>
<dbReference type="InterPro" id="IPR046341">
    <property type="entry name" value="SET_dom_sf"/>
</dbReference>
<reference evidence="10 11" key="1">
    <citation type="submission" date="2020-02" db="EMBL/GenBank/DDBJ databases">
        <title>A chromosome-scale genome assembly of the black bullhead catfish (Ameiurus melas).</title>
        <authorList>
            <person name="Wen M."/>
            <person name="Zham M."/>
            <person name="Cabau C."/>
            <person name="Klopp C."/>
            <person name="Donnadieu C."/>
            <person name="Roques C."/>
            <person name="Bouchez O."/>
            <person name="Lampietro C."/>
            <person name="Jouanno E."/>
            <person name="Herpin A."/>
            <person name="Louis A."/>
            <person name="Berthelot C."/>
            <person name="Parey E."/>
            <person name="Roest-Crollius H."/>
            <person name="Braasch I."/>
            <person name="Postlethwait J."/>
            <person name="Robinson-Rechavi M."/>
            <person name="Echchiki A."/>
            <person name="Begum T."/>
            <person name="Montfort J."/>
            <person name="Schartl M."/>
            <person name="Bobe J."/>
            <person name="Guiguen Y."/>
        </authorList>
    </citation>
    <scope>NUCLEOTIDE SEQUENCE [LARGE SCALE GENOMIC DNA]</scope>
    <source>
        <strain evidence="10">M_S1</strain>
        <tissue evidence="10">Blood</tissue>
    </source>
</reference>
<keyword evidence="3" id="KW-0808">Transferase</keyword>